<dbReference type="SMART" id="SM00220">
    <property type="entry name" value="S_TKc"/>
    <property type="match status" value="1"/>
</dbReference>
<keyword evidence="6" id="KW-0175">Coiled coil</keyword>
<dbReference type="STRING" id="5722.A2DN16"/>
<dbReference type="VEuPathDB" id="TrichDB:TVAG_122590"/>
<feature type="domain" description="Protein kinase" evidence="7">
    <location>
        <begin position="14"/>
        <end position="277"/>
    </location>
</feature>
<feature type="coiled-coil region" evidence="6">
    <location>
        <begin position="294"/>
        <end position="321"/>
    </location>
</feature>
<dbReference type="InParanoid" id="A2DN16"/>
<proteinExistence type="predicted"/>
<dbReference type="PANTHER" id="PTHR44329:SF214">
    <property type="entry name" value="PROTEIN KINASE DOMAIN-CONTAINING PROTEIN"/>
    <property type="match status" value="1"/>
</dbReference>
<dbReference type="PROSITE" id="PS00107">
    <property type="entry name" value="PROTEIN_KINASE_ATP"/>
    <property type="match status" value="1"/>
</dbReference>
<dbReference type="InterPro" id="IPR011009">
    <property type="entry name" value="Kinase-like_dom_sf"/>
</dbReference>
<dbReference type="SUPFAM" id="SSF56112">
    <property type="entry name" value="Protein kinase-like (PK-like)"/>
    <property type="match status" value="1"/>
</dbReference>
<evidence type="ECO:0000256" key="5">
    <source>
        <dbReference type="PROSITE-ProRule" id="PRU10141"/>
    </source>
</evidence>
<dbReference type="PRINTS" id="PR00109">
    <property type="entry name" value="TYRKINASE"/>
</dbReference>
<dbReference type="AlphaFoldDB" id="A2DN16"/>
<sequence>MEVANHLFERNRISKEREDIGKGSFGIVYKATDLKTNKIIAVKQIQFNDPKLFLREVGIMAKINYPSILPFLGCCLSQDPNTRPHLIITEYMPNKSLDTYINQAIKGDELPNWGPTEKTIQMIGIAAAMRYLHRNNILHRDLKPANVLLNENLEPFVCDFGLSKYVEDVNAATDQTVNVGTPVFMAPEEYTSKYYNKLVDVYAYGILLYNLLTLRRPFDGETCHSIFVKVSQGYRPEFPEGFSPLYTELIEQCWAQDPKTRPTFDMIFNVLETEKFYLPGSDFQKVHAYIDKLQKAEKKIVEDYKNDIDMLERQILQLKSQQITSECKFGAGIAQTLNENRTNLFENKYIYSRSSFDIHYCLGDNATGFFGMSSKRLFIQFDFKEPVTIQGLKITSYDDSFKSNWKLISYDENGVETMVYRCLNHLENGRSISTGLKPFRASSVRIEKTGEPDTLSIKTIEFFDSQGPIFQRMLEEYHLFNIPVIITSTNYFPNTLFNPASEIEVFTYAGKDNWIQLALETPIQIRGYRIKRDPQNKMHGWSIIASADAKKWVELDKCHEETPGEFGRLIEKEVKAEQPFKLFRIVPETQTWEKSRVCGCICHFDVFA</sequence>
<dbReference type="Proteomes" id="UP000001542">
    <property type="component" value="Unassembled WGS sequence"/>
</dbReference>
<dbReference type="InterPro" id="IPR051681">
    <property type="entry name" value="Ser/Thr_Kinases-Pseudokinases"/>
</dbReference>
<keyword evidence="8" id="KW-0808">Transferase</keyword>
<evidence type="ECO:0000256" key="2">
    <source>
        <dbReference type="ARBA" id="ARBA00022741"/>
    </source>
</evidence>
<dbReference type="PROSITE" id="PS00108">
    <property type="entry name" value="PROTEIN_KINASE_ST"/>
    <property type="match status" value="1"/>
</dbReference>
<dbReference type="InterPro" id="IPR008979">
    <property type="entry name" value="Galactose-bd-like_sf"/>
</dbReference>
<gene>
    <name evidence="8" type="ORF">TVAG_122590</name>
</gene>
<accession>A2DN16</accession>
<dbReference type="GO" id="GO:0004674">
    <property type="term" value="F:protein serine/threonine kinase activity"/>
    <property type="evidence" value="ECO:0007669"/>
    <property type="project" value="UniProtKB-KW"/>
</dbReference>
<keyword evidence="2 5" id="KW-0547">Nucleotide-binding</keyword>
<dbReference type="InterPro" id="IPR000719">
    <property type="entry name" value="Prot_kinase_dom"/>
</dbReference>
<reference evidence="8" key="1">
    <citation type="submission" date="2006-10" db="EMBL/GenBank/DDBJ databases">
        <authorList>
            <person name="Amadeo P."/>
            <person name="Zhao Q."/>
            <person name="Wortman J."/>
            <person name="Fraser-Liggett C."/>
            <person name="Carlton J."/>
        </authorList>
    </citation>
    <scope>NUCLEOTIDE SEQUENCE</scope>
    <source>
        <strain evidence="8">G3</strain>
    </source>
</reference>
<dbReference type="CDD" id="cd13999">
    <property type="entry name" value="STKc_MAP3K-like"/>
    <property type="match status" value="1"/>
</dbReference>
<dbReference type="GO" id="GO:0005524">
    <property type="term" value="F:ATP binding"/>
    <property type="evidence" value="ECO:0007669"/>
    <property type="project" value="UniProtKB-UniRule"/>
</dbReference>
<keyword evidence="9" id="KW-1185">Reference proteome</keyword>
<name>A2DN16_TRIV3</name>
<dbReference type="RefSeq" id="XP_001579179.1">
    <property type="nucleotide sequence ID" value="XM_001579129.1"/>
</dbReference>
<dbReference type="Pfam" id="PF07714">
    <property type="entry name" value="PK_Tyr_Ser-Thr"/>
    <property type="match status" value="1"/>
</dbReference>
<feature type="binding site" evidence="5">
    <location>
        <position position="43"/>
    </location>
    <ligand>
        <name>ATP</name>
        <dbReference type="ChEBI" id="CHEBI:30616"/>
    </ligand>
</feature>
<evidence type="ECO:0000256" key="6">
    <source>
        <dbReference type="SAM" id="Coils"/>
    </source>
</evidence>
<evidence type="ECO:0000256" key="3">
    <source>
        <dbReference type="ARBA" id="ARBA00022840"/>
    </source>
</evidence>
<dbReference type="SMR" id="A2DN16"/>
<dbReference type="PANTHER" id="PTHR44329">
    <property type="entry name" value="SERINE/THREONINE-PROTEIN KINASE TNNI3K-RELATED"/>
    <property type="match status" value="1"/>
</dbReference>
<evidence type="ECO:0000256" key="1">
    <source>
        <dbReference type="ARBA" id="ARBA00022527"/>
    </source>
</evidence>
<dbReference type="OrthoDB" id="339325at2759"/>
<dbReference type="VEuPathDB" id="TrichDB:TVAGG3_1010810"/>
<dbReference type="SUPFAM" id="SSF49785">
    <property type="entry name" value="Galactose-binding domain-like"/>
    <property type="match status" value="1"/>
</dbReference>
<dbReference type="KEGG" id="tva:5463699"/>
<dbReference type="eggNOG" id="KOG0192">
    <property type="taxonomic scope" value="Eukaryota"/>
</dbReference>
<evidence type="ECO:0000259" key="7">
    <source>
        <dbReference type="PROSITE" id="PS50011"/>
    </source>
</evidence>
<evidence type="ECO:0000313" key="9">
    <source>
        <dbReference type="Proteomes" id="UP000001542"/>
    </source>
</evidence>
<keyword evidence="4" id="KW-0675">Receptor</keyword>
<dbReference type="InterPro" id="IPR001245">
    <property type="entry name" value="Ser-Thr/Tyr_kinase_cat_dom"/>
</dbReference>
<evidence type="ECO:0000313" key="8">
    <source>
        <dbReference type="EMBL" id="EAY18193.1"/>
    </source>
</evidence>
<dbReference type="Gene3D" id="1.10.510.10">
    <property type="entry name" value="Transferase(Phosphotransferase) domain 1"/>
    <property type="match status" value="1"/>
</dbReference>
<dbReference type="InterPro" id="IPR017441">
    <property type="entry name" value="Protein_kinase_ATP_BS"/>
</dbReference>
<keyword evidence="8" id="KW-0418">Kinase</keyword>
<dbReference type="InterPro" id="IPR008271">
    <property type="entry name" value="Ser/Thr_kinase_AS"/>
</dbReference>
<reference evidence="8" key="2">
    <citation type="journal article" date="2007" name="Science">
        <title>Draft genome sequence of the sexually transmitted pathogen Trichomonas vaginalis.</title>
        <authorList>
            <person name="Carlton J.M."/>
            <person name="Hirt R.P."/>
            <person name="Silva J.C."/>
            <person name="Delcher A.L."/>
            <person name="Schatz M."/>
            <person name="Zhao Q."/>
            <person name="Wortman J.R."/>
            <person name="Bidwell S.L."/>
            <person name="Alsmark U.C.M."/>
            <person name="Besteiro S."/>
            <person name="Sicheritz-Ponten T."/>
            <person name="Noel C.J."/>
            <person name="Dacks J.B."/>
            <person name="Foster P.G."/>
            <person name="Simillion C."/>
            <person name="Van de Peer Y."/>
            <person name="Miranda-Saavedra D."/>
            <person name="Barton G.J."/>
            <person name="Westrop G.D."/>
            <person name="Mueller S."/>
            <person name="Dessi D."/>
            <person name="Fiori P.L."/>
            <person name="Ren Q."/>
            <person name="Paulsen I."/>
            <person name="Zhang H."/>
            <person name="Bastida-Corcuera F.D."/>
            <person name="Simoes-Barbosa A."/>
            <person name="Brown M.T."/>
            <person name="Hayes R.D."/>
            <person name="Mukherjee M."/>
            <person name="Okumura C.Y."/>
            <person name="Schneider R."/>
            <person name="Smith A.J."/>
            <person name="Vanacova S."/>
            <person name="Villalvazo M."/>
            <person name="Haas B.J."/>
            <person name="Pertea M."/>
            <person name="Feldblyum T.V."/>
            <person name="Utterback T.R."/>
            <person name="Shu C.L."/>
            <person name="Osoegawa K."/>
            <person name="de Jong P.J."/>
            <person name="Hrdy I."/>
            <person name="Horvathova L."/>
            <person name="Zubacova Z."/>
            <person name="Dolezal P."/>
            <person name="Malik S.B."/>
            <person name="Logsdon J.M. Jr."/>
            <person name="Henze K."/>
            <person name="Gupta A."/>
            <person name="Wang C.C."/>
            <person name="Dunne R.L."/>
            <person name="Upcroft J.A."/>
            <person name="Upcroft P."/>
            <person name="White O."/>
            <person name="Salzberg S.L."/>
            <person name="Tang P."/>
            <person name="Chiu C.-H."/>
            <person name="Lee Y.-S."/>
            <person name="Embley T.M."/>
            <person name="Coombs G.H."/>
            <person name="Mottram J.C."/>
            <person name="Tachezy J."/>
            <person name="Fraser-Liggett C.M."/>
            <person name="Johnson P.J."/>
        </authorList>
    </citation>
    <scope>NUCLEOTIDE SEQUENCE [LARGE SCALE GENOMIC DNA]</scope>
    <source>
        <strain evidence="8">G3</strain>
    </source>
</reference>
<keyword evidence="1" id="KW-0723">Serine/threonine-protein kinase</keyword>
<protein>
    <submittedName>
        <fullName evidence="8">TKL family protein kinase</fullName>
    </submittedName>
</protein>
<evidence type="ECO:0000256" key="4">
    <source>
        <dbReference type="ARBA" id="ARBA00023170"/>
    </source>
</evidence>
<organism evidence="8 9">
    <name type="scientific">Trichomonas vaginalis (strain ATCC PRA-98 / G3)</name>
    <dbReference type="NCBI Taxonomy" id="412133"/>
    <lineage>
        <taxon>Eukaryota</taxon>
        <taxon>Metamonada</taxon>
        <taxon>Parabasalia</taxon>
        <taxon>Trichomonadida</taxon>
        <taxon>Trichomonadidae</taxon>
        <taxon>Trichomonas</taxon>
    </lineage>
</organism>
<dbReference type="PROSITE" id="PS50011">
    <property type="entry name" value="PROTEIN_KINASE_DOM"/>
    <property type="match status" value="1"/>
</dbReference>
<keyword evidence="3 5" id="KW-0067">ATP-binding</keyword>
<dbReference type="EMBL" id="DS113221">
    <property type="protein sequence ID" value="EAY18193.1"/>
    <property type="molecule type" value="Genomic_DNA"/>
</dbReference>